<keyword evidence="1" id="KW-0862">Zinc</keyword>
<sequence>MRHKARASVVEQAWKVVLSQADKSRVRKARQDAKNGAVSDVRMGDGTITATVRASGPERGTFQVVLPWLADYTQHGKHVAKWLAHRPDWIAAHFASEWDPELLSFLNENGLNVFPDETTFERLKWEAKCTCSDWQPLCSHMLSLLFYLLADADEHPLHVFRFVGLDVEWLLDEAHRESARWVSEQGERNDSVGQRIPSRDVTIRVNELLGDVEAVSPSGRLAPRFGK</sequence>
<dbReference type="PANTHER" id="PTHR38133">
    <property type="entry name" value="SLR1429 PROTEIN"/>
    <property type="match status" value="1"/>
</dbReference>
<dbReference type="PROSITE" id="PS50966">
    <property type="entry name" value="ZF_SWIM"/>
    <property type="match status" value="1"/>
</dbReference>
<evidence type="ECO:0000313" key="3">
    <source>
        <dbReference type="EMBL" id="WAH35793.1"/>
    </source>
</evidence>
<accession>A0ABY6YZU9</accession>
<organism evidence="3 4">
    <name type="scientific">Alicyclobacillus dauci</name>
    <dbReference type="NCBI Taxonomy" id="1475485"/>
    <lineage>
        <taxon>Bacteria</taxon>
        <taxon>Bacillati</taxon>
        <taxon>Bacillota</taxon>
        <taxon>Bacilli</taxon>
        <taxon>Bacillales</taxon>
        <taxon>Alicyclobacillaceae</taxon>
        <taxon>Alicyclobacillus</taxon>
    </lineage>
</organism>
<reference evidence="3" key="1">
    <citation type="submission" date="2022-08" db="EMBL/GenBank/DDBJ databases">
        <title>Alicyclobacillus dauci DSM2870, complete genome.</title>
        <authorList>
            <person name="Wang Q."/>
            <person name="Cai R."/>
            <person name="Wang Z."/>
        </authorList>
    </citation>
    <scope>NUCLEOTIDE SEQUENCE</scope>
    <source>
        <strain evidence="3">DSM 28700</strain>
    </source>
</reference>
<proteinExistence type="predicted"/>
<keyword evidence="4" id="KW-1185">Reference proteome</keyword>
<dbReference type="RefSeq" id="WP_268043075.1">
    <property type="nucleotide sequence ID" value="NZ_CP104064.1"/>
</dbReference>
<keyword evidence="1" id="KW-0863">Zinc-finger</keyword>
<evidence type="ECO:0000313" key="4">
    <source>
        <dbReference type="Proteomes" id="UP001164803"/>
    </source>
</evidence>
<name>A0ABY6YZU9_9BACL</name>
<dbReference type="InterPro" id="IPR007527">
    <property type="entry name" value="Znf_SWIM"/>
</dbReference>
<protein>
    <recommendedName>
        <fullName evidence="2">SWIM-type domain-containing protein</fullName>
    </recommendedName>
</protein>
<dbReference type="Proteomes" id="UP001164803">
    <property type="component" value="Chromosome"/>
</dbReference>
<evidence type="ECO:0000256" key="1">
    <source>
        <dbReference type="PROSITE-ProRule" id="PRU00325"/>
    </source>
</evidence>
<evidence type="ECO:0000259" key="2">
    <source>
        <dbReference type="PROSITE" id="PS50966"/>
    </source>
</evidence>
<dbReference type="PANTHER" id="PTHR38133:SF1">
    <property type="entry name" value="SLR1429 PROTEIN"/>
    <property type="match status" value="1"/>
</dbReference>
<feature type="domain" description="SWIM-type" evidence="2">
    <location>
        <begin position="114"/>
        <end position="149"/>
    </location>
</feature>
<keyword evidence="1" id="KW-0479">Metal-binding</keyword>
<gene>
    <name evidence="3" type="ORF">NZD86_16165</name>
</gene>
<dbReference type="EMBL" id="CP104064">
    <property type="protein sequence ID" value="WAH35793.1"/>
    <property type="molecule type" value="Genomic_DNA"/>
</dbReference>